<dbReference type="SUPFAM" id="SSF47336">
    <property type="entry name" value="ACP-like"/>
    <property type="match status" value="1"/>
</dbReference>
<dbReference type="PANTHER" id="PTHR43439:SF2">
    <property type="entry name" value="ENZYME, PUTATIVE (JCVI)-RELATED"/>
    <property type="match status" value="1"/>
</dbReference>
<dbReference type="PROSITE" id="PS00455">
    <property type="entry name" value="AMP_BINDING"/>
    <property type="match status" value="1"/>
</dbReference>
<accession>A0A8H4J335</accession>
<organism evidence="4 5">
    <name type="scientific">Botryosphaeria dothidea</name>
    <dbReference type="NCBI Taxonomy" id="55169"/>
    <lineage>
        <taxon>Eukaryota</taxon>
        <taxon>Fungi</taxon>
        <taxon>Dikarya</taxon>
        <taxon>Ascomycota</taxon>
        <taxon>Pezizomycotina</taxon>
        <taxon>Dothideomycetes</taxon>
        <taxon>Dothideomycetes incertae sedis</taxon>
        <taxon>Botryosphaeriales</taxon>
        <taxon>Botryosphaeriaceae</taxon>
        <taxon>Botryosphaeria</taxon>
    </lineage>
</organism>
<dbReference type="InterPro" id="IPR020806">
    <property type="entry name" value="PKS_PP-bd"/>
</dbReference>
<dbReference type="InterPro" id="IPR000873">
    <property type="entry name" value="AMP-dep_synth/lig_dom"/>
</dbReference>
<dbReference type="OrthoDB" id="429813at2759"/>
<dbReference type="Pfam" id="PF00550">
    <property type="entry name" value="PP-binding"/>
    <property type="match status" value="1"/>
</dbReference>
<reference evidence="4" key="1">
    <citation type="submission" date="2020-04" db="EMBL/GenBank/DDBJ databases">
        <title>Genome Assembly and Annotation of Botryosphaeria dothidea sdau 11-99, a Latent Pathogen of Apple Fruit Ring Rot in China.</title>
        <authorList>
            <person name="Yu C."/>
            <person name="Diao Y."/>
            <person name="Lu Q."/>
            <person name="Zhao J."/>
            <person name="Cui S."/>
            <person name="Peng C."/>
            <person name="He B."/>
            <person name="Liu H."/>
        </authorList>
    </citation>
    <scope>NUCLEOTIDE SEQUENCE [LARGE SCALE GENOMIC DNA]</scope>
    <source>
        <strain evidence="4">Sdau11-99</strain>
    </source>
</reference>
<dbReference type="SUPFAM" id="SSF56801">
    <property type="entry name" value="Acetyl-CoA synthetase-like"/>
    <property type="match status" value="1"/>
</dbReference>
<dbReference type="Pfam" id="PF00501">
    <property type="entry name" value="AMP-binding"/>
    <property type="match status" value="1"/>
</dbReference>
<keyword evidence="5" id="KW-1185">Reference proteome</keyword>
<dbReference type="InterPro" id="IPR042099">
    <property type="entry name" value="ANL_N_sf"/>
</dbReference>
<evidence type="ECO:0000313" key="4">
    <source>
        <dbReference type="EMBL" id="KAF4311029.1"/>
    </source>
</evidence>
<comment type="caution">
    <text evidence="4">The sequence shown here is derived from an EMBL/GenBank/DDBJ whole genome shotgun (WGS) entry which is preliminary data.</text>
</comment>
<evidence type="ECO:0000256" key="1">
    <source>
        <dbReference type="ARBA" id="ARBA00022450"/>
    </source>
</evidence>
<dbReference type="SUPFAM" id="SSF51735">
    <property type="entry name" value="NAD(P)-binding Rossmann-fold domains"/>
    <property type="match status" value="1"/>
</dbReference>
<dbReference type="PANTHER" id="PTHR43439">
    <property type="entry name" value="PHENYLACETATE-COENZYME A LIGASE"/>
    <property type="match status" value="1"/>
</dbReference>
<dbReference type="AlphaFoldDB" id="A0A8H4J335"/>
<dbReference type="InterPro" id="IPR036736">
    <property type="entry name" value="ACP-like_sf"/>
</dbReference>
<dbReference type="Gene3D" id="1.10.1200.10">
    <property type="entry name" value="ACP-like"/>
    <property type="match status" value="1"/>
</dbReference>
<dbReference type="Gene3D" id="3.40.50.720">
    <property type="entry name" value="NAD(P)-binding Rossmann-like Domain"/>
    <property type="match status" value="1"/>
</dbReference>
<dbReference type="SMART" id="SM00823">
    <property type="entry name" value="PKS_PP"/>
    <property type="match status" value="1"/>
</dbReference>
<dbReference type="InterPro" id="IPR036291">
    <property type="entry name" value="NAD(P)-bd_dom_sf"/>
</dbReference>
<dbReference type="InterPro" id="IPR013120">
    <property type="entry name" value="FAR_NAD-bd"/>
</dbReference>
<feature type="domain" description="Carrier" evidence="3">
    <location>
        <begin position="548"/>
        <end position="626"/>
    </location>
</feature>
<proteinExistence type="predicted"/>
<protein>
    <submittedName>
        <fullName evidence="4">L-aminoadipate-semialdehyde dehydrogenase protein</fullName>
    </submittedName>
</protein>
<dbReference type="Gene3D" id="3.40.50.12780">
    <property type="entry name" value="N-terminal domain of ligase-like"/>
    <property type="match status" value="1"/>
</dbReference>
<dbReference type="Pfam" id="PF07993">
    <property type="entry name" value="NAD_binding_4"/>
    <property type="match status" value="1"/>
</dbReference>
<sequence length="1046" mass="115579">MDTPNVQETLVPSIHELVRARARTHHNVPILSYPDPRRGYVNYNGEDLDRVTMVAAAAYATMFCEISLAKSRNTIVQTVAMIGASNLEYYISFLGLQRLGISSMFLSTRLSNVGLEHLLRSTDCTVVLASKQFQDRLEQLQRSSNLGVHILPMLENLGPRHLIHSLEPWGYHVCGNDIQIPGFKTQKYPSFVIHSGGTTGLPKPVMLSSRDWIAQAMEQAKAMPDTGTLSTLPLFHSFGLVTLLRALVAGRRLSLLSAERPVTSEEVVIGLDKTESGILVTVPFALKFIIEAPFGMERLAQLQLVVAAGSATPDGTGDRLVSSGVKLFQLYGLTECGALMRPSGDQWNWLVPLPHAESYLRFEPVDDGRDLYHLIVLPGLPGKVFSNRSDGSYGTKDLFQKHQKDPGKWKFAARLDDLIVLSNGEKVDPTPLEAAVCKSRFVKAAVVFGAQRDSLGMIVICSELAVNMTKEEVIVAITPELERGNSIVARHERVFRNALIVKDASFLYPVTDKATVIRSQFIEMFSNDIDAYYAASEIPQENKYLTQESIHALVRRTIREELQLCETHELDDSADFFSLEMDSLQATNVRSKLMREVNRRGGPLPTNVVFDNPNVAKLTAYLVQVTSSLEPEKEDISNLVRALIDRFSNFRLPRNGFSAGKDKCVLLTGVTGFLGSHILHVLLQSEDIKRVICLVRANNETTAVLRVNEALDHAHLLHSLPPSHLGKITALPANLGDEYLGLSKPTYDEVAASITSIIHSAWSVNFNMALRSFEPQDIRGTSNLIELALCSAYMPKPTFCFISSLAAVLRATQHPVPECLQPAAAASDMGYGQSKHVAEEICAAAARKVGLDIRILRLGQLAGDTRHGVWNTRETIPMTVQTAFSIGTLPKVQTSSKDCGGDLAVRWLPVDVAAKAVAELTALTGDLIPRVHKSSRLTVFHVAQRTPMMWNRDFLPALRHAGLSFAAVPQQEWLRCVQQYRDVDKNPAFKLLEFFKTKYGMVPVEPEVSLDTSMACQYSTSLCAAEGIGKDLVQKFVENWTQEWGA</sequence>
<gene>
    <name evidence="4" type="ORF">GTA08_BOTSDO13443</name>
</gene>
<dbReference type="Pfam" id="PF23562">
    <property type="entry name" value="AMP-binding_C_3"/>
    <property type="match status" value="1"/>
</dbReference>
<dbReference type="InterPro" id="IPR009081">
    <property type="entry name" value="PP-bd_ACP"/>
</dbReference>
<dbReference type="InterPro" id="IPR051414">
    <property type="entry name" value="Adenylate-forming_Reductase"/>
</dbReference>
<dbReference type="GO" id="GO:0031177">
    <property type="term" value="F:phosphopantetheine binding"/>
    <property type="evidence" value="ECO:0007669"/>
    <property type="project" value="InterPro"/>
</dbReference>
<dbReference type="Proteomes" id="UP000572817">
    <property type="component" value="Unassembled WGS sequence"/>
</dbReference>
<dbReference type="InterPro" id="IPR020845">
    <property type="entry name" value="AMP-binding_CS"/>
</dbReference>
<evidence type="ECO:0000259" key="3">
    <source>
        <dbReference type="PROSITE" id="PS50075"/>
    </source>
</evidence>
<dbReference type="EMBL" id="WWBZ02000012">
    <property type="protein sequence ID" value="KAF4311029.1"/>
    <property type="molecule type" value="Genomic_DNA"/>
</dbReference>
<evidence type="ECO:0000313" key="5">
    <source>
        <dbReference type="Proteomes" id="UP000572817"/>
    </source>
</evidence>
<dbReference type="PROSITE" id="PS50075">
    <property type="entry name" value="CARRIER"/>
    <property type="match status" value="1"/>
</dbReference>
<keyword evidence="1" id="KW-0596">Phosphopantetheine</keyword>
<keyword evidence="2" id="KW-0597">Phosphoprotein</keyword>
<name>A0A8H4J335_9PEZI</name>
<evidence type="ECO:0000256" key="2">
    <source>
        <dbReference type="ARBA" id="ARBA00022553"/>
    </source>
</evidence>